<accession>A0A1T5LKN2</accession>
<dbReference type="RefSeq" id="WP_079687934.1">
    <property type="nucleotide sequence ID" value="NZ_FUZU01000002.1"/>
</dbReference>
<feature type="transmembrane region" description="Helical" evidence="1">
    <location>
        <begin position="12"/>
        <end position="36"/>
    </location>
</feature>
<feature type="transmembrane region" description="Helical" evidence="1">
    <location>
        <begin position="456"/>
        <end position="480"/>
    </location>
</feature>
<dbReference type="STRING" id="688867.SAMN05660236_3410"/>
<feature type="transmembrane region" description="Helical" evidence="1">
    <location>
        <begin position="350"/>
        <end position="371"/>
    </location>
</feature>
<dbReference type="InterPro" id="IPR005625">
    <property type="entry name" value="PepSY-ass_TM"/>
</dbReference>
<dbReference type="PANTHER" id="PTHR34219">
    <property type="entry name" value="IRON-REGULATED INNER MEMBRANE PROTEIN-RELATED"/>
    <property type="match status" value="1"/>
</dbReference>
<dbReference type="OrthoDB" id="6307929at2"/>
<dbReference type="EMBL" id="FUZU01000002">
    <property type="protein sequence ID" value="SKC76520.1"/>
    <property type="molecule type" value="Genomic_DNA"/>
</dbReference>
<proteinExistence type="predicted"/>
<keyword evidence="3" id="KW-1185">Reference proteome</keyword>
<sequence>MEKRSYNIFFDLHAVSGIVLSVLLFVIFFAGSFSFFRDEIINWERNEPVTGEKAIDMNVDVALDTLQKKYTLYGREVAIHRAHDERRVSVNVSVSSDTTIKEAGGFSYMDTKTFQSYDYPSSYSLGEFIYRLHFFAQIPYPVGYYLSGFTALFLFFIVLTGILIHWKKIISNFYLFRPWAKLKTVWTDAHTALGTIGLPFQAVYAITGAFFMINIFLIIPDVFFLYDGDQEKIYEDLGYAHPSFTFTGKKITTPVTINSMVTEVSNKWDKFHVTEVHIMHYGDEGMHVIVSGELEHAAKFTGIGEVIYKASTGEIIHEKDPYVLTTYLDDVKNILYRLHYGDYGGYGLKIASFLLGLLSCFVIISGVLIWFEARNKKSVPEKQKRFNKKVSNIYLAICLAMYPVTALSFIVVRFLPADMGSTRQTILYSLYFGCWLLLSVFFSWKRSNFFTNKYTLLSGAILAILIPVANGVSTGNWIWYTVATQQFDIFIVDVLWIGLSLISVYTLYRLKNVKPSSGEDEPLKENTFELPAKKHPRAVTETML</sequence>
<protein>
    <submittedName>
        <fullName evidence="2">Uncharacterized iron-regulated membrane protein</fullName>
    </submittedName>
</protein>
<evidence type="ECO:0000313" key="2">
    <source>
        <dbReference type="EMBL" id="SKC76520.1"/>
    </source>
</evidence>
<dbReference type="Pfam" id="PF03929">
    <property type="entry name" value="PepSY_TM"/>
    <property type="match status" value="1"/>
</dbReference>
<dbReference type="PANTHER" id="PTHR34219:SF3">
    <property type="entry name" value="BLL7967 PROTEIN"/>
    <property type="match status" value="1"/>
</dbReference>
<keyword evidence="1" id="KW-0812">Transmembrane</keyword>
<feature type="transmembrane region" description="Helical" evidence="1">
    <location>
        <begin position="426"/>
        <end position="444"/>
    </location>
</feature>
<evidence type="ECO:0000256" key="1">
    <source>
        <dbReference type="SAM" id="Phobius"/>
    </source>
</evidence>
<keyword evidence="1" id="KW-1133">Transmembrane helix</keyword>
<gene>
    <name evidence="2" type="ORF">SAMN05660236_3410</name>
</gene>
<dbReference type="AlphaFoldDB" id="A0A1T5LKN2"/>
<dbReference type="Proteomes" id="UP000190961">
    <property type="component" value="Unassembled WGS sequence"/>
</dbReference>
<name>A0A1T5LKN2_9BACT</name>
<feature type="transmembrane region" description="Helical" evidence="1">
    <location>
        <begin position="486"/>
        <end position="508"/>
    </location>
</feature>
<reference evidence="2 3" key="1">
    <citation type="submission" date="2017-02" db="EMBL/GenBank/DDBJ databases">
        <authorList>
            <person name="Peterson S.W."/>
        </authorList>
    </citation>
    <scope>NUCLEOTIDE SEQUENCE [LARGE SCALE GENOMIC DNA]</scope>
    <source>
        <strain evidence="2 3">DSM 25262</strain>
    </source>
</reference>
<keyword evidence="1" id="KW-0472">Membrane</keyword>
<feature type="transmembrane region" description="Helical" evidence="1">
    <location>
        <begin position="392"/>
        <end position="414"/>
    </location>
</feature>
<evidence type="ECO:0000313" key="3">
    <source>
        <dbReference type="Proteomes" id="UP000190961"/>
    </source>
</evidence>
<feature type="transmembrane region" description="Helical" evidence="1">
    <location>
        <begin position="202"/>
        <end position="226"/>
    </location>
</feature>
<feature type="transmembrane region" description="Helical" evidence="1">
    <location>
        <begin position="142"/>
        <end position="164"/>
    </location>
</feature>
<organism evidence="2 3">
    <name type="scientific">Ohtaekwangia koreensis</name>
    <dbReference type="NCBI Taxonomy" id="688867"/>
    <lineage>
        <taxon>Bacteria</taxon>
        <taxon>Pseudomonadati</taxon>
        <taxon>Bacteroidota</taxon>
        <taxon>Cytophagia</taxon>
        <taxon>Cytophagales</taxon>
        <taxon>Fulvivirgaceae</taxon>
        <taxon>Ohtaekwangia</taxon>
    </lineage>
</organism>